<accession>A0A011SSN8</accession>
<feature type="signal peptide" evidence="1">
    <location>
        <begin position="1"/>
        <end position="27"/>
    </location>
</feature>
<dbReference type="HOGENOM" id="CLU_1666660_0_0_5"/>
<dbReference type="STRING" id="69279.BG36_15565"/>
<keyword evidence="1" id="KW-0732">Signal</keyword>
<evidence type="ECO:0000256" key="1">
    <source>
        <dbReference type="SAM" id="SignalP"/>
    </source>
</evidence>
<gene>
    <name evidence="2" type="ORF">BG36_15565</name>
</gene>
<dbReference type="Proteomes" id="UP000019849">
    <property type="component" value="Unassembled WGS sequence"/>
</dbReference>
<dbReference type="NCBIfam" id="NF010409">
    <property type="entry name" value="PRK13835.1"/>
    <property type="match status" value="1"/>
</dbReference>
<dbReference type="RefSeq" id="WP_035031576.1">
    <property type="nucleotide sequence ID" value="NZ_KK073905.1"/>
</dbReference>
<dbReference type="PATRIC" id="fig|69279.3.peg.4179"/>
<reference evidence="2 3" key="1">
    <citation type="submission" date="2014-02" db="EMBL/GenBank/DDBJ databases">
        <title>Aquamicrobium defluvii Genome sequencing.</title>
        <authorList>
            <person name="Wang X."/>
        </authorList>
    </citation>
    <scope>NUCLEOTIDE SEQUENCE [LARGE SCALE GENOMIC DNA]</scope>
    <source>
        <strain evidence="2 3">W13Z1</strain>
    </source>
</reference>
<name>A0A011SSN8_9HYPH</name>
<proteinExistence type="predicted"/>
<evidence type="ECO:0000313" key="3">
    <source>
        <dbReference type="Proteomes" id="UP000019849"/>
    </source>
</evidence>
<protein>
    <submittedName>
        <fullName evidence="2">Conjugal transfer protein TrbH</fullName>
    </submittedName>
</protein>
<sequence length="155" mass="16105">MHRFSVPGRLIAAIILAGLLSACQTLGQAGLIQSTVTAQLSPEAASSIAGDMVGRLAEQAGPGGTTIRFTPDGSVFGQALQASLQDWGYAVITDQKTDDTNILALAYTVDEFEGAVLVRLSTLRFDLTRMYKPGAEGATPVSPLSIRQHGSAGTA</sequence>
<dbReference type="PROSITE" id="PS51257">
    <property type="entry name" value="PROKAR_LIPOPROTEIN"/>
    <property type="match status" value="1"/>
</dbReference>
<dbReference type="EMBL" id="JENY01000033">
    <property type="protein sequence ID" value="EXL02189.1"/>
    <property type="molecule type" value="Genomic_DNA"/>
</dbReference>
<dbReference type="eggNOG" id="ENOG5032WV8">
    <property type="taxonomic scope" value="Bacteria"/>
</dbReference>
<dbReference type="AlphaFoldDB" id="A0A011SSN8"/>
<organism evidence="2 3">
    <name type="scientific">Aquamicrobium defluvii</name>
    <dbReference type="NCBI Taxonomy" id="69279"/>
    <lineage>
        <taxon>Bacteria</taxon>
        <taxon>Pseudomonadati</taxon>
        <taxon>Pseudomonadota</taxon>
        <taxon>Alphaproteobacteria</taxon>
        <taxon>Hyphomicrobiales</taxon>
        <taxon>Phyllobacteriaceae</taxon>
        <taxon>Aquamicrobium</taxon>
    </lineage>
</organism>
<comment type="caution">
    <text evidence="2">The sequence shown here is derived from an EMBL/GenBank/DDBJ whole genome shotgun (WGS) entry which is preliminary data.</text>
</comment>
<evidence type="ECO:0000313" key="2">
    <source>
        <dbReference type="EMBL" id="EXL02189.1"/>
    </source>
</evidence>
<feature type="chain" id="PRO_5001462401" evidence="1">
    <location>
        <begin position="28"/>
        <end position="155"/>
    </location>
</feature>